<keyword evidence="3" id="KW-0813">Transport</keyword>
<feature type="signal peptide" evidence="8">
    <location>
        <begin position="1"/>
        <end position="23"/>
    </location>
</feature>
<keyword evidence="6" id="KW-0472">Membrane</keyword>
<dbReference type="STRING" id="1433126.BN938_2827"/>
<dbReference type="AlphaFoldDB" id="A0A060REA0"/>
<keyword evidence="8" id="KW-0732">Signal</keyword>
<evidence type="ECO:0000256" key="1">
    <source>
        <dbReference type="ARBA" id="ARBA00004442"/>
    </source>
</evidence>
<organism evidence="9 10">
    <name type="scientific">Mucinivorans hirudinis</name>
    <dbReference type="NCBI Taxonomy" id="1433126"/>
    <lineage>
        <taxon>Bacteria</taxon>
        <taxon>Pseudomonadati</taxon>
        <taxon>Bacteroidota</taxon>
        <taxon>Bacteroidia</taxon>
        <taxon>Bacteroidales</taxon>
        <taxon>Rikenellaceae</taxon>
        <taxon>Mucinivorans</taxon>
    </lineage>
</organism>
<name>A0A060REA0_9BACT</name>
<dbReference type="GO" id="GO:0009279">
    <property type="term" value="C:cell outer membrane"/>
    <property type="evidence" value="ECO:0007669"/>
    <property type="project" value="UniProtKB-SubCell"/>
</dbReference>
<sequence>MKNKLIILLSIIVLPLASQQRFAVEQLVERLVENNYSNKIYARRTVQAENNVNISPMMPSLSATARQSSNGLSETNTIGLGATLNWRLFDGLAMFSTYDKTRAQLEVANLNQLANLESLVQQVINHYYLIVSLNSRAKVARELIALSQRRYEEALLRLDIESFSRLDVTLAKSDLNSDSTYLIRQLESLNLAYISLNQLLNFEYRMNGYVNDTIIVDKTFGKNELEELILAQNTQILLSKKGIDIADLNLRLNQAAQYPTLDFSAGYNYNAVNTRPATNYSTSNGANFGFTVGMNLFNGLTTRRNIANSKIDKDISNISLLNTENSVLTSFNSIYTSYQNNVRLIDFESENAEAMKFNLETAFLKYTQGSMSGIDLRNIQQQYLNAEDRKINALYLAKVSEISLRALAGVILRY</sequence>
<evidence type="ECO:0000256" key="8">
    <source>
        <dbReference type="SAM" id="SignalP"/>
    </source>
</evidence>
<keyword evidence="10" id="KW-1185">Reference proteome</keyword>
<proteinExistence type="inferred from homology"/>
<dbReference type="Proteomes" id="UP000027616">
    <property type="component" value="Chromosome I"/>
</dbReference>
<evidence type="ECO:0000256" key="3">
    <source>
        <dbReference type="ARBA" id="ARBA00022448"/>
    </source>
</evidence>
<accession>A0A060REA0</accession>
<keyword evidence="4" id="KW-1134">Transmembrane beta strand</keyword>
<dbReference type="GO" id="GO:0015562">
    <property type="term" value="F:efflux transmembrane transporter activity"/>
    <property type="evidence" value="ECO:0007669"/>
    <property type="project" value="InterPro"/>
</dbReference>
<protein>
    <submittedName>
        <fullName evidence="9">Agglutination protein</fullName>
    </submittedName>
</protein>
<comment type="similarity">
    <text evidence="2">Belongs to the outer membrane factor (OMF) (TC 1.B.17) family.</text>
</comment>
<evidence type="ECO:0000256" key="6">
    <source>
        <dbReference type="ARBA" id="ARBA00023136"/>
    </source>
</evidence>
<dbReference type="InterPro" id="IPR051906">
    <property type="entry name" value="TolC-like"/>
</dbReference>
<dbReference type="Pfam" id="PF02321">
    <property type="entry name" value="OEP"/>
    <property type="match status" value="2"/>
</dbReference>
<keyword evidence="7" id="KW-0998">Cell outer membrane</keyword>
<feature type="chain" id="PRO_5001590860" evidence="8">
    <location>
        <begin position="24"/>
        <end position="414"/>
    </location>
</feature>
<dbReference type="KEGG" id="rbc:BN938_2827"/>
<evidence type="ECO:0000313" key="9">
    <source>
        <dbReference type="EMBL" id="CDN32893.1"/>
    </source>
</evidence>
<comment type="subcellular location">
    <subcellularLocation>
        <location evidence="1">Cell outer membrane</location>
    </subcellularLocation>
</comment>
<reference evidence="9 10" key="1">
    <citation type="journal article" date="2015" name="Genome Announc.">
        <title>Complete Genome Sequence of the Novel Leech Symbiont Mucinivorans hirudinis M3T.</title>
        <authorList>
            <person name="Nelson M.C."/>
            <person name="Bomar L."/>
            <person name="Graf J."/>
        </authorList>
    </citation>
    <scope>NUCLEOTIDE SEQUENCE [LARGE SCALE GENOMIC DNA]</scope>
    <source>
        <strain evidence="10">M3</strain>
    </source>
</reference>
<gene>
    <name evidence="9" type="ORF">BN938_2827</name>
</gene>
<dbReference type="OrthoDB" id="9771205at2"/>
<evidence type="ECO:0000256" key="7">
    <source>
        <dbReference type="ARBA" id="ARBA00023237"/>
    </source>
</evidence>
<dbReference type="PANTHER" id="PTHR30026:SF20">
    <property type="entry name" value="OUTER MEMBRANE PROTEIN TOLC"/>
    <property type="match status" value="1"/>
</dbReference>
<dbReference type="EMBL" id="HG934468">
    <property type="protein sequence ID" value="CDN32893.1"/>
    <property type="molecule type" value="Genomic_DNA"/>
</dbReference>
<dbReference type="eggNOG" id="COG1538">
    <property type="taxonomic scope" value="Bacteria"/>
</dbReference>
<evidence type="ECO:0000256" key="2">
    <source>
        <dbReference type="ARBA" id="ARBA00007613"/>
    </source>
</evidence>
<dbReference type="HOGENOM" id="CLU_012817_10_5_10"/>
<evidence type="ECO:0000313" key="10">
    <source>
        <dbReference type="Proteomes" id="UP000027616"/>
    </source>
</evidence>
<evidence type="ECO:0000256" key="4">
    <source>
        <dbReference type="ARBA" id="ARBA00022452"/>
    </source>
</evidence>
<dbReference type="SUPFAM" id="SSF56954">
    <property type="entry name" value="Outer membrane efflux proteins (OEP)"/>
    <property type="match status" value="1"/>
</dbReference>
<dbReference type="InterPro" id="IPR003423">
    <property type="entry name" value="OMP_efflux"/>
</dbReference>
<evidence type="ECO:0000256" key="5">
    <source>
        <dbReference type="ARBA" id="ARBA00022692"/>
    </source>
</evidence>
<dbReference type="GO" id="GO:0015288">
    <property type="term" value="F:porin activity"/>
    <property type="evidence" value="ECO:0007669"/>
    <property type="project" value="TreeGrafter"/>
</dbReference>
<dbReference type="GO" id="GO:1990281">
    <property type="term" value="C:efflux pump complex"/>
    <property type="evidence" value="ECO:0007669"/>
    <property type="project" value="TreeGrafter"/>
</dbReference>
<dbReference type="Gene3D" id="1.20.1600.10">
    <property type="entry name" value="Outer membrane efflux proteins (OEP)"/>
    <property type="match status" value="1"/>
</dbReference>
<dbReference type="PANTHER" id="PTHR30026">
    <property type="entry name" value="OUTER MEMBRANE PROTEIN TOLC"/>
    <property type="match status" value="1"/>
</dbReference>
<keyword evidence="5" id="KW-0812">Transmembrane</keyword>